<dbReference type="AlphaFoldDB" id="A0A7S2Z8Q4"/>
<protein>
    <submittedName>
        <fullName evidence="1">Uncharacterized protein</fullName>
    </submittedName>
</protein>
<reference evidence="1" key="1">
    <citation type="submission" date="2021-01" db="EMBL/GenBank/DDBJ databases">
        <authorList>
            <person name="Corre E."/>
            <person name="Pelletier E."/>
            <person name="Niang G."/>
            <person name="Scheremetjew M."/>
            <person name="Finn R."/>
            <person name="Kale V."/>
            <person name="Holt S."/>
            <person name="Cochrane G."/>
            <person name="Meng A."/>
            <person name="Brown T."/>
            <person name="Cohen L."/>
        </authorList>
    </citation>
    <scope>NUCLEOTIDE SEQUENCE</scope>
    <source>
        <strain evidence="1">CCMP 769</strain>
    </source>
</reference>
<accession>A0A7S2Z8Q4</accession>
<gene>
    <name evidence="1" type="ORF">RMAR00112_LOCUS87</name>
</gene>
<proteinExistence type="predicted"/>
<organism evidence="1">
    <name type="scientific">Rhodosorus marinus</name>
    <dbReference type="NCBI Taxonomy" id="101924"/>
    <lineage>
        <taxon>Eukaryota</taxon>
        <taxon>Rhodophyta</taxon>
        <taxon>Stylonematophyceae</taxon>
        <taxon>Stylonematales</taxon>
        <taxon>Stylonemataceae</taxon>
        <taxon>Rhodosorus</taxon>
    </lineage>
</organism>
<dbReference type="EMBL" id="HBHW01000113">
    <property type="protein sequence ID" value="CAE0032149.1"/>
    <property type="molecule type" value="Transcribed_RNA"/>
</dbReference>
<name>A0A7S2Z8Q4_9RHOD</name>
<evidence type="ECO:0000313" key="1">
    <source>
        <dbReference type="EMBL" id="CAE0032149.1"/>
    </source>
</evidence>
<sequence>MSPWIAINRFTIIFFGSLGCLRKQGKNRARNSYSFQAFIEDFILSSGVDGRGVDYRRARISPRSGSLQPNLTDTFSIATKSAPFPRSPLSVGCMEYPDTFLIEPKSHTATNTGSHDSTDRARFGIITSWISSHWPLSLDLRAFLGAALVAQVCTDDSPDVYVRSSLKSGSESD</sequence>